<evidence type="ECO:0000256" key="1">
    <source>
        <dbReference type="SAM" id="SignalP"/>
    </source>
</evidence>
<dbReference type="AlphaFoldDB" id="V2WX70"/>
<feature type="chain" id="PRO_5004711721" evidence="1">
    <location>
        <begin position="24"/>
        <end position="212"/>
    </location>
</feature>
<comment type="caution">
    <text evidence="2">The sequence shown here is derived from an EMBL/GenBank/DDBJ whole genome shotgun (WGS) entry which is preliminary data.</text>
</comment>
<proteinExistence type="predicted"/>
<evidence type="ECO:0000313" key="2">
    <source>
        <dbReference type="EMBL" id="ESK86137.1"/>
    </source>
</evidence>
<accession>V2WX70</accession>
<gene>
    <name evidence="2" type="ORF">Moror_9296</name>
</gene>
<protein>
    <submittedName>
        <fullName evidence="2">Uncharacterized protein</fullName>
    </submittedName>
</protein>
<evidence type="ECO:0000313" key="3">
    <source>
        <dbReference type="Proteomes" id="UP000017559"/>
    </source>
</evidence>
<keyword evidence="1" id="KW-0732">Signal</keyword>
<dbReference type="HOGENOM" id="CLU_112980_0_0_1"/>
<dbReference type="EMBL" id="AWSO01000972">
    <property type="protein sequence ID" value="ESK86137.1"/>
    <property type="molecule type" value="Genomic_DNA"/>
</dbReference>
<name>V2WX70_MONRO</name>
<dbReference type="OrthoDB" id="10573214at2759"/>
<feature type="signal peptide" evidence="1">
    <location>
        <begin position="1"/>
        <end position="23"/>
    </location>
</feature>
<reference evidence="2 3" key="1">
    <citation type="journal article" date="2014" name="BMC Genomics">
        <title>Genome and secretome analysis of the hemibiotrophic fungal pathogen, Moniliophthora roreri, which causes frosty pod rot disease of cacao: mechanisms of the biotrophic and necrotrophic phases.</title>
        <authorList>
            <person name="Meinhardt L.W."/>
            <person name="Costa G.G.L."/>
            <person name="Thomazella D.P.T."/>
            <person name="Teixeira P.J.P.L."/>
            <person name="Carazzolle M.F."/>
            <person name="Schuster S.C."/>
            <person name="Carlson J.E."/>
            <person name="Guiltinan M.J."/>
            <person name="Mieczkowski P."/>
            <person name="Farmer A."/>
            <person name="Ramaraj T."/>
            <person name="Crozier J."/>
            <person name="Davis R.E."/>
            <person name="Shao J."/>
            <person name="Melnick R.L."/>
            <person name="Pereira G.A.G."/>
            <person name="Bailey B.A."/>
        </authorList>
    </citation>
    <scope>NUCLEOTIDE SEQUENCE [LARGE SCALE GENOMIC DNA]</scope>
    <source>
        <strain evidence="2 3">MCA 2997</strain>
    </source>
</reference>
<sequence>MQSWRSLLSIFTFFLAFATLSHAFPTPNNLAIQARAPIPELNAVPVALERRCDDICQEAKHHNLHDVIVDVHVKIRAVVEIVKTYDICTPEKIQPHIDTIKGHIKHAHQTIKTYVEAEVDIDIILGGHSVEEIRASICAFLDIIVELVQFILQAGVDVTIKVIIAIIADLFECVCGLLHLFLTVVVGLQGSLSGNIEAFLAVAAQLGIAVQF</sequence>
<organism evidence="2 3">
    <name type="scientific">Moniliophthora roreri (strain MCA 2997)</name>
    <name type="common">Cocoa frosty pod rot fungus</name>
    <name type="synonym">Crinipellis roreri</name>
    <dbReference type="NCBI Taxonomy" id="1381753"/>
    <lineage>
        <taxon>Eukaryota</taxon>
        <taxon>Fungi</taxon>
        <taxon>Dikarya</taxon>
        <taxon>Basidiomycota</taxon>
        <taxon>Agaricomycotina</taxon>
        <taxon>Agaricomycetes</taxon>
        <taxon>Agaricomycetidae</taxon>
        <taxon>Agaricales</taxon>
        <taxon>Marasmiineae</taxon>
        <taxon>Marasmiaceae</taxon>
        <taxon>Moniliophthora</taxon>
    </lineage>
</organism>
<keyword evidence="3" id="KW-1185">Reference proteome</keyword>
<dbReference type="Proteomes" id="UP000017559">
    <property type="component" value="Unassembled WGS sequence"/>
</dbReference>
<dbReference type="KEGG" id="mrr:Moror_9296"/>